<dbReference type="InterPro" id="IPR003877">
    <property type="entry name" value="SPRY_dom"/>
</dbReference>
<dbReference type="SMART" id="SM00757">
    <property type="entry name" value="CRA"/>
    <property type="match status" value="1"/>
</dbReference>
<reference evidence="5" key="1">
    <citation type="journal article" date="2023" name="Mol. Phylogenet. Evol.">
        <title>Genome-scale phylogeny and comparative genomics of the fungal order Sordariales.</title>
        <authorList>
            <person name="Hensen N."/>
            <person name="Bonometti L."/>
            <person name="Westerberg I."/>
            <person name="Brannstrom I.O."/>
            <person name="Guillou S."/>
            <person name="Cros-Aarteil S."/>
            <person name="Calhoun S."/>
            <person name="Haridas S."/>
            <person name="Kuo A."/>
            <person name="Mondo S."/>
            <person name="Pangilinan J."/>
            <person name="Riley R."/>
            <person name="LaButti K."/>
            <person name="Andreopoulos B."/>
            <person name="Lipzen A."/>
            <person name="Chen C."/>
            <person name="Yan M."/>
            <person name="Daum C."/>
            <person name="Ng V."/>
            <person name="Clum A."/>
            <person name="Steindorff A."/>
            <person name="Ohm R.A."/>
            <person name="Martin F."/>
            <person name="Silar P."/>
            <person name="Natvig D.O."/>
            <person name="Lalanne C."/>
            <person name="Gautier V."/>
            <person name="Ament-Velasquez S.L."/>
            <person name="Kruys A."/>
            <person name="Hutchinson M.I."/>
            <person name="Powell A.J."/>
            <person name="Barry K."/>
            <person name="Miller A.N."/>
            <person name="Grigoriev I.V."/>
            <person name="Debuchy R."/>
            <person name="Gladieux P."/>
            <person name="Hiltunen Thoren M."/>
            <person name="Johannesson H."/>
        </authorList>
    </citation>
    <scope>NUCLEOTIDE SEQUENCE</scope>
    <source>
        <strain evidence="5">PSN309</strain>
    </source>
</reference>
<dbReference type="InterPro" id="IPR001870">
    <property type="entry name" value="B30.2/SPRY"/>
</dbReference>
<proteinExistence type="predicted"/>
<dbReference type="InterPro" id="IPR050618">
    <property type="entry name" value="Ubq-SigPath_Reg"/>
</dbReference>
<dbReference type="SMART" id="SM00668">
    <property type="entry name" value="CTLH"/>
    <property type="match status" value="1"/>
</dbReference>
<dbReference type="InterPro" id="IPR006594">
    <property type="entry name" value="LisH"/>
</dbReference>
<feature type="region of interest" description="Disordered" evidence="2">
    <location>
        <begin position="145"/>
        <end position="171"/>
    </location>
</feature>
<evidence type="ECO:0000259" key="4">
    <source>
        <dbReference type="PROSITE" id="PS50897"/>
    </source>
</evidence>
<feature type="compositionally biased region" description="Polar residues" evidence="2">
    <location>
        <begin position="218"/>
        <end position="230"/>
    </location>
</feature>
<feature type="region of interest" description="Disordered" evidence="2">
    <location>
        <begin position="58"/>
        <end position="127"/>
    </location>
</feature>
<dbReference type="Proteomes" id="UP001302126">
    <property type="component" value="Unassembled WGS sequence"/>
</dbReference>
<evidence type="ECO:0000313" key="5">
    <source>
        <dbReference type="EMBL" id="KAK4191225.1"/>
    </source>
</evidence>
<dbReference type="InterPro" id="IPR013144">
    <property type="entry name" value="CRA_dom"/>
</dbReference>
<dbReference type="PROSITE" id="PS50897">
    <property type="entry name" value="CTLH"/>
    <property type="match status" value="1"/>
</dbReference>
<dbReference type="Pfam" id="PF00622">
    <property type="entry name" value="SPRY"/>
    <property type="match status" value="1"/>
</dbReference>
<dbReference type="PROSITE" id="PS50188">
    <property type="entry name" value="B302_SPRY"/>
    <property type="match status" value="1"/>
</dbReference>
<dbReference type="PROSITE" id="PS50896">
    <property type="entry name" value="LISH"/>
    <property type="match status" value="1"/>
</dbReference>
<organism evidence="5 6">
    <name type="scientific">Podospora australis</name>
    <dbReference type="NCBI Taxonomy" id="1536484"/>
    <lineage>
        <taxon>Eukaryota</taxon>
        <taxon>Fungi</taxon>
        <taxon>Dikarya</taxon>
        <taxon>Ascomycota</taxon>
        <taxon>Pezizomycotina</taxon>
        <taxon>Sordariomycetes</taxon>
        <taxon>Sordariomycetidae</taxon>
        <taxon>Sordariales</taxon>
        <taxon>Podosporaceae</taxon>
        <taxon>Podospora</taxon>
    </lineage>
</organism>
<dbReference type="InterPro" id="IPR043136">
    <property type="entry name" value="B30.2/SPRY_sf"/>
</dbReference>
<feature type="region of interest" description="Disordered" evidence="2">
    <location>
        <begin position="194"/>
        <end position="275"/>
    </location>
</feature>
<feature type="compositionally biased region" description="Basic and acidic residues" evidence="2">
    <location>
        <begin position="194"/>
        <end position="211"/>
    </location>
</feature>
<gene>
    <name evidence="5" type="ORF">QBC35DRAFT_24861</name>
</gene>
<feature type="compositionally biased region" description="Polar residues" evidence="2">
    <location>
        <begin position="146"/>
        <end position="156"/>
    </location>
</feature>
<sequence length="741" mass="81382">MSNPYPYGSAPNNHFDDDNSLPPLNVRPTSYASVVSGAQQAWPTNQSSTMAFGNLLNPATPGNSQQYMSNTNSSSSMRNSRIDSGIRTGGGSGMIPSYLSRNGSSEGEGNLRNSSLNAPWPPPRLGSNVPMSRAFDFFMNKEPLISSGTQDSNNGVHESPGAGANPTANNISSTGFLSPSYLRGSSYLQQLEDRHKSRILSEREKGNERATRRAGLASNGSSTGLPTITSKLHHSGTSHRGVSYDVVEKSAAGQEAEEEDPTPLPSKWNKEDKDNALDISSDGYEVTYTGKPSSDHEASAVRADHGINPSCGVYYFEVIILNKKRSSSDDMPQIGVGFSSRSASLSRAPGWEPESWGYHGDDGHAFAAHSSGKPYGLKFGPGDNIGCLINFRLGHALFTRNGIELKVAFRDLDFKSLRGKVYPTVGLKKSGDHIRVNFGQLPFLFDIDGYMKKQRALIEDEVRATDTRILAPSLSETELIQQLVLQFLQHDGYVETARAFAEELQSEKAALRLSSKDTVKGINVKDDEDAHKRQSIRSAILEGDIDRAMKYTNEYYPDVLKNNEEVYFRLRCRKFVEMIRKEAELNLANEKRNPKKTVDIEDDEEMLEADSASEWDDGMETDYNVNAAAQDAILYGQELRAEFTSDQRTKYLDEISSLIAYTNPLKVPEISHLMDGTGRVAVAEELNSAILTSLGKSSRSALENVYAQTNVLLEDLRKDGGPGAFVTLQRIVDQIPPNALL</sequence>
<evidence type="ECO:0000256" key="1">
    <source>
        <dbReference type="ARBA" id="ARBA00002343"/>
    </source>
</evidence>
<protein>
    <recommendedName>
        <fullName evidence="7">Protein SSH4</fullName>
    </recommendedName>
</protein>
<feature type="region of interest" description="Disordered" evidence="2">
    <location>
        <begin position="1"/>
        <end position="26"/>
    </location>
</feature>
<dbReference type="Gene3D" id="2.60.120.920">
    <property type="match status" value="1"/>
</dbReference>
<dbReference type="SMART" id="SM00449">
    <property type="entry name" value="SPRY"/>
    <property type="match status" value="1"/>
</dbReference>
<dbReference type="AlphaFoldDB" id="A0AAN6X1K5"/>
<feature type="domain" description="CTLH" evidence="4">
    <location>
        <begin position="533"/>
        <end position="586"/>
    </location>
</feature>
<dbReference type="SMART" id="SM00667">
    <property type="entry name" value="LisH"/>
    <property type="match status" value="1"/>
</dbReference>
<dbReference type="InterPro" id="IPR013320">
    <property type="entry name" value="ConA-like_dom_sf"/>
</dbReference>
<evidence type="ECO:0008006" key="7">
    <source>
        <dbReference type="Google" id="ProtNLM"/>
    </source>
</evidence>
<evidence type="ECO:0000256" key="2">
    <source>
        <dbReference type="SAM" id="MobiDB-lite"/>
    </source>
</evidence>
<dbReference type="EMBL" id="MU864360">
    <property type="protein sequence ID" value="KAK4191225.1"/>
    <property type="molecule type" value="Genomic_DNA"/>
</dbReference>
<feature type="domain" description="B30.2/SPRY" evidence="3">
    <location>
        <begin position="246"/>
        <end position="443"/>
    </location>
</feature>
<feature type="compositionally biased region" description="Polar residues" evidence="2">
    <location>
        <begin position="99"/>
        <end position="117"/>
    </location>
</feature>
<evidence type="ECO:0000313" key="6">
    <source>
        <dbReference type="Proteomes" id="UP001302126"/>
    </source>
</evidence>
<dbReference type="Pfam" id="PF08513">
    <property type="entry name" value="LisH"/>
    <property type="match status" value="1"/>
</dbReference>
<dbReference type="InterPro" id="IPR024964">
    <property type="entry name" value="CTLH/CRA"/>
</dbReference>
<name>A0AAN6X1K5_9PEZI</name>
<dbReference type="InterPro" id="IPR006595">
    <property type="entry name" value="CTLH_C"/>
</dbReference>
<feature type="compositionally biased region" description="Low complexity" evidence="2">
    <location>
        <begin position="63"/>
        <end position="79"/>
    </location>
</feature>
<keyword evidence="6" id="KW-1185">Reference proteome</keyword>
<dbReference type="PANTHER" id="PTHR12864">
    <property type="entry name" value="RAN BINDING PROTEIN 9-RELATED"/>
    <property type="match status" value="1"/>
</dbReference>
<accession>A0AAN6X1K5</accession>
<dbReference type="Pfam" id="PF10607">
    <property type="entry name" value="CTLH"/>
    <property type="match status" value="1"/>
</dbReference>
<dbReference type="SUPFAM" id="SSF49899">
    <property type="entry name" value="Concanavalin A-like lectins/glucanases"/>
    <property type="match status" value="1"/>
</dbReference>
<reference evidence="5" key="2">
    <citation type="submission" date="2023-05" db="EMBL/GenBank/DDBJ databases">
        <authorList>
            <consortium name="Lawrence Berkeley National Laboratory"/>
            <person name="Steindorff A."/>
            <person name="Hensen N."/>
            <person name="Bonometti L."/>
            <person name="Westerberg I."/>
            <person name="Brannstrom I.O."/>
            <person name="Guillou S."/>
            <person name="Cros-Aarteil S."/>
            <person name="Calhoun S."/>
            <person name="Haridas S."/>
            <person name="Kuo A."/>
            <person name="Mondo S."/>
            <person name="Pangilinan J."/>
            <person name="Riley R."/>
            <person name="Labutti K."/>
            <person name="Andreopoulos B."/>
            <person name="Lipzen A."/>
            <person name="Chen C."/>
            <person name="Yanf M."/>
            <person name="Daum C."/>
            <person name="Ng V."/>
            <person name="Clum A."/>
            <person name="Ohm R."/>
            <person name="Martin F."/>
            <person name="Silar P."/>
            <person name="Natvig D."/>
            <person name="Lalanne C."/>
            <person name="Gautier V."/>
            <person name="Ament-Velasquez S.L."/>
            <person name="Kruys A."/>
            <person name="Hutchinson M.I."/>
            <person name="Powell A.J."/>
            <person name="Barry K."/>
            <person name="Miller A.N."/>
            <person name="Grigoriev I.V."/>
            <person name="Debuchy R."/>
            <person name="Gladieux P."/>
            <person name="Thoren M.H."/>
            <person name="Johannesson H."/>
        </authorList>
    </citation>
    <scope>NUCLEOTIDE SEQUENCE</scope>
    <source>
        <strain evidence="5">PSN309</strain>
    </source>
</reference>
<comment type="function">
    <text evidence="1">Involved in the proteasome-dependent degradation of fructose-1,6-bisphosphatase.</text>
</comment>
<evidence type="ECO:0000259" key="3">
    <source>
        <dbReference type="PROSITE" id="PS50188"/>
    </source>
</evidence>
<comment type="caution">
    <text evidence="5">The sequence shown here is derived from an EMBL/GenBank/DDBJ whole genome shotgun (WGS) entry which is preliminary data.</text>
</comment>